<gene>
    <name evidence="2" type="primary">cotS</name>
    <name evidence="2" type="ORF">BkAM31D_12705</name>
</gene>
<evidence type="ECO:0000313" key="2">
    <source>
        <dbReference type="EMBL" id="ARK30621.1"/>
    </source>
</evidence>
<dbReference type="NCBIfam" id="TIGR02906">
    <property type="entry name" value="spore_CotS"/>
    <property type="match status" value="1"/>
</dbReference>
<accession>A0A1X9MGI3</accession>
<feature type="domain" description="Aminoglycoside phosphotransferase" evidence="1">
    <location>
        <begin position="29"/>
        <end position="258"/>
    </location>
</feature>
<dbReference type="EMBL" id="CP020814">
    <property type="protein sequence ID" value="ARK30621.1"/>
    <property type="molecule type" value="Genomic_DNA"/>
</dbReference>
<name>A0A1X9MGI3_9BACI</name>
<dbReference type="Gene3D" id="3.90.1200.10">
    <property type="match status" value="1"/>
</dbReference>
<dbReference type="KEGG" id="bkw:BkAM31D_12705"/>
<dbReference type="InterPro" id="IPR014255">
    <property type="entry name" value="Spore_coat_CotS"/>
</dbReference>
<dbReference type="InterPro" id="IPR002575">
    <property type="entry name" value="Aminoglycoside_PTrfase"/>
</dbReference>
<protein>
    <submittedName>
        <fullName evidence="2">Spore coat protein S</fullName>
    </submittedName>
</protein>
<dbReference type="Pfam" id="PF01636">
    <property type="entry name" value="APH"/>
    <property type="match status" value="1"/>
</dbReference>
<organism evidence="2 3">
    <name type="scientific">Halalkalibacter krulwichiae</name>
    <dbReference type="NCBI Taxonomy" id="199441"/>
    <lineage>
        <taxon>Bacteria</taxon>
        <taxon>Bacillati</taxon>
        <taxon>Bacillota</taxon>
        <taxon>Bacilli</taxon>
        <taxon>Bacillales</taxon>
        <taxon>Bacillaceae</taxon>
        <taxon>Halalkalibacter</taxon>
    </lineage>
</organism>
<proteinExistence type="predicted"/>
<dbReference type="PANTHER" id="PTHR39179">
    <property type="entry name" value="SPORE COAT PROTEIN I"/>
    <property type="match status" value="1"/>
</dbReference>
<dbReference type="InterPro" id="IPR047175">
    <property type="entry name" value="CotS-like"/>
</dbReference>
<dbReference type="Proteomes" id="UP000193006">
    <property type="component" value="Chromosome"/>
</dbReference>
<evidence type="ECO:0000313" key="3">
    <source>
        <dbReference type="Proteomes" id="UP000193006"/>
    </source>
</evidence>
<dbReference type="RefSeq" id="WP_066149274.1">
    <property type="nucleotide sequence ID" value="NZ_CP020814.1"/>
</dbReference>
<dbReference type="PANTHER" id="PTHR39179:SF1">
    <property type="entry name" value="SPORE COAT PROTEIN I"/>
    <property type="match status" value="1"/>
</dbReference>
<evidence type="ECO:0000259" key="1">
    <source>
        <dbReference type="Pfam" id="PF01636"/>
    </source>
</evidence>
<sequence>MDVAKLVMKEYPLNVKKVSLLSDKGKKAVWLILAGSKKFILKKVPIREGRLRFMTHAIQFMKNNGVRTPQVIKTKKGRSYVRLDEQYFVLFEAITGKKPSYQKRKQLQKIVLGLATFHKASTGINIPIHSEPSILLGGWRDEFIRRHQLMKSWKVERSHASSHNEFDQQFLNHVDFFLTQCEKAIDILDESYYVDWNERTKRMKMLCHQDFAAGNLMLDDEGNLHVFDMDSLTIDLPARDIRKILNKVMKKQEEWNLDLMIEMMMHYQKVNPLSKEQYEVVLADLLFPHLFYGQISKYYGKETKEWSEEKHLQRLIDTIKLETSKEHIIRLFQDHLDENNGL</sequence>
<dbReference type="Gene3D" id="3.30.200.20">
    <property type="entry name" value="Phosphorylase Kinase, domain 1"/>
    <property type="match status" value="1"/>
</dbReference>
<keyword evidence="2" id="KW-0167">Capsid protein</keyword>
<reference evidence="2 3" key="1">
    <citation type="submission" date="2017-04" db="EMBL/GenBank/DDBJ databases">
        <title>Bacillus krulwichiae AM31D Genome sequencing and assembly.</title>
        <authorList>
            <person name="Krulwich T.A."/>
            <person name="Anastor L."/>
            <person name="Ehrlich R."/>
            <person name="Ehrlich G.D."/>
            <person name="Janto B."/>
        </authorList>
    </citation>
    <scope>NUCLEOTIDE SEQUENCE [LARGE SCALE GENOMIC DNA]</scope>
    <source>
        <strain evidence="2 3">AM31D</strain>
    </source>
</reference>
<dbReference type="STRING" id="199441.BkAM31D_12705"/>
<dbReference type="GO" id="GO:0042601">
    <property type="term" value="C:endospore-forming forespore"/>
    <property type="evidence" value="ECO:0007669"/>
    <property type="project" value="TreeGrafter"/>
</dbReference>
<dbReference type="SUPFAM" id="SSF56112">
    <property type="entry name" value="Protein kinase-like (PK-like)"/>
    <property type="match status" value="1"/>
</dbReference>
<dbReference type="AlphaFoldDB" id="A0A1X9MGI3"/>
<dbReference type="InterPro" id="IPR011009">
    <property type="entry name" value="Kinase-like_dom_sf"/>
</dbReference>
<keyword evidence="3" id="KW-1185">Reference proteome</keyword>
<keyword evidence="2" id="KW-0946">Virion</keyword>